<evidence type="ECO:0000313" key="1">
    <source>
        <dbReference type="EMBL" id="MBV2359278.1"/>
    </source>
</evidence>
<comment type="caution">
    <text evidence="1">The sequence shown here is derived from an EMBL/GenBank/DDBJ whole genome shotgun (WGS) entry which is preliminary data.</text>
</comment>
<reference evidence="1" key="1">
    <citation type="submission" date="2021-06" db="EMBL/GenBank/DDBJ databases">
        <title>Thalassococcus sp. CAU 1522 isolated from sea sand, Republic of Korea.</title>
        <authorList>
            <person name="Kim W."/>
        </authorList>
    </citation>
    <scope>NUCLEOTIDE SEQUENCE</scope>
    <source>
        <strain evidence="1">CAU 1522</strain>
    </source>
</reference>
<accession>A0ABS6N662</accession>
<protein>
    <submittedName>
        <fullName evidence="1">ABC transporter ATP-binding protein</fullName>
    </submittedName>
</protein>
<proteinExistence type="predicted"/>
<keyword evidence="1" id="KW-0067">ATP-binding</keyword>
<keyword evidence="2" id="KW-1185">Reference proteome</keyword>
<organism evidence="1 2">
    <name type="scientific">Thalassococcus arenae</name>
    <dbReference type="NCBI Taxonomy" id="2851652"/>
    <lineage>
        <taxon>Bacteria</taxon>
        <taxon>Pseudomonadati</taxon>
        <taxon>Pseudomonadota</taxon>
        <taxon>Alphaproteobacteria</taxon>
        <taxon>Rhodobacterales</taxon>
        <taxon>Roseobacteraceae</taxon>
        <taxon>Thalassococcus</taxon>
    </lineage>
</organism>
<dbReference type="Proteomes" id="UP001166293">
    <property type="component" value="Unassembled WGS sequence"/>
</dbReference>
<dbReference type="RefSeq" id="WP_217777099.1">
    <property type="nucleotide sequence ID" value="NZ_JAHRWL010000001.1"/>
</dbReference>
<dbReference type="GO" id="GO:0005524">
    <property type="term" value="F:ATP binding"/>
    <property type="evidence" value="ECO:0007669"/>
    <property type="project" value="UniProtKB-KW"/>
</dbReference>
<keyword evidence="1" id="KW-0547">Nucleotide-binding</keyword>
<evidence type="ECO:0000313" key="2">
    <source>
        <dbReference type="Proteomes" id="UP001166293"/>
    </source>
</evidence>
<name>A0ABS6N662_9RHOB</name>
<sequence length="201" mass="21971">MTLRSVLEDFARTRPGARDADPVAADGVDVEQLRLESFDQGYRAGWDDALKAQNEDGKRIAGDLAQNLQDLSFTYHEAYSHVLKAMTPLLNEIATVLLPGLEQEALRLHLVAQLQDIAREGDGLAVDLAVAPVHAEALAPLVDEPFGFPLRLIEDDSLADGQADIRFAGDERRIDLGEVLQGVKDAVQGFAYDTRRKTAHG</sequence>
<gene>
    <name evidence="1" type="ORF">KUH32_05810</name>
</gene>
<dbReference type="EMBL" id="JAHRWL010000001">
    <property type="protein sequence ID" value="MBV2359278.1"/>
    <property type="molecule type" value="Genomic_DNA"/>
</dbReference>